<name>A0A5K7YRM2_9BACT</name>
<dbReference type="AlphaFoldDB" id="A0A5K7YRM2"/>
<dbReference type="PANTHER" id="PTHR43044:SF1">
    <property type="entry name" value="QUINOL:CYTOCHROME C OXIDOREDUCTASE QUINONE-BINDING SUBUNIT 2"/>
    <property type="match status" value="1"/>
</dbReference>
<proteinExistence type="predicted"/>
<reference evidence="2 3" key="1">
    <citation type="submission" date="2019-11" db="EMBL/GenBank/DDBJ databases">
        <title>Comparative genomics of hydrocarbon-degrading Desulfosarcina strains.</title>
        <authorList>
            <person name="Watanabe M."/>
            <person name="Kojima H."/>
            <person name="Fukui M."/>
        </authorList>
    </citation>
    <scope>NUCLEOTIDE SEQUENCE [LARGE SCALE GENOMIC DNA]</scope>
    <source>
        <strain evidence="2 3">PL12</strain>
    </source>
</reference>
<dbReference type="RefSeq" id="WP_167527775.1">
    <property type="nucleotide sequence ID" value="NZ_AP021874.1"/>
</dbReference>
<accession>A0A5K7YRM2</accession>
<organism evidence="2 3">
    <name type="scientific">Desulfosarcina alkanivorans</name>
    <dbReference type="NCBI Taxonomy" id="571177"/>
    <lineage>
        <taxon>Bacteria</taxon>
        <taxon>Pseudomonadati</taxon>
        <taxon>Thermodesulfobacteriota</taxon>
        <taxon>Desulfobacteria</taxon>
        <taxon>Desulfobacterales</taxon>
        <taxon>Desulfosarcinaceae</taxon>
        <taxon>Desulfosarcina</taxon>
    </lineage>
</organism>
<dbReference type="PANTHER" id="PTHR43044">
    <property type="match status" value="1"/>
</dbReference>
<feature type="transmembrane region" description="Helical" evidence="1">
    <location>
        <begin position="126"/>
        <end position="146"/>
    </location>
</feature>
<dbReference type="KEGG" id="dalk:DSCA_28640"/>
<protein>
    <submittedName>
        <fullName evidence="2">Membrane protein</fullName>
    </submittedName>
</protein>
<keyword evidence="1" id="KW-1133">Transmembrane helix</keyword>
<evidence type="ECO:0000313" key="3">
    <source>
        <dbReference type="Proteomes" id="UP000427906"/>
    </source>
</evidence>
<feature type="transmembrane region" description="Helical" evidence="1">
    <location>
        <begin position="43"/>
        <end position="66"/>
    </location>
</feature>
<keyword evidence="1" id="KW-0472">Membrane</keyword>
<feature type="transmembrane region" description="Helical" evidence="1">
    <location>
        <begin position="305"/>
        <end position="323"/>
    </location>
</feature>
<gene>
    <name evidence="2" type="ORF">DSCA_28640</name>
</gene>
<feature type="transmembrane region" description="Helical" evidence="1">
    <location>
        <begin position="335"/>
        <end position="353"/>
    </location>
</feature>
<evidence type="ECO:0000256" key="1">
    <source>
        <dbReference type="SAM" id="Phobius"/>
    </source>
</evidence>
<feature type="transmembrane region" description="Helical" evidence="1">
    <location>
        <begin position="87"/>
        <end position="106"/>
    </location>
</feature>
<feature type="transmembrane region" description="Helical" evidence="1">
    <location>
        <begin position="18"/>
        <end position="37"/>
    </location>
</feature>
<feature type="transmembrane region" description="Helical" evidence="1">
    <location>
        <begin position="365"/>
        <end position="389"/>
    </location>
</feature>
<feature type="transmembrane region" description="Helical" evidence="1">
    <location>
        <begin position="189"/>
        <end position="207"/>
    </location>
</feature>
<feature type="transmembrane region" description="Helical" evidence="1">
    <location>
        <begin position="219"/>
        <end position="242"/>
    </location>
</feature>
<feature type="transmembrane region" description="Helical" evidence="1">
    <location>
        <begin position="263"/>
        <end position="285"/>
    </location>
</feature>
<keyword evidence="1" id="KW-0812">Transmembrane</keyword>
<dbReference type="EMBL" id="AP021874">
    <property type="protein sequence ID" value="BBO68934.1"/>
    <property type="molecule type" value="Genomic_DNA"/>
</dbReference>
<evidence type="ECO:0000313" key="2">
    <source>
        <dbReference type="EMBL" id="BBO68934.1"/>
    </source>
</evidence>
<dbReference type="Proteomes" id="UP000427906">
    <property type="component" value="Chromosome"/>
</dbReference>
<keyword evidence="3" id="KW-1185">Reference proteome</keyword>
<sequence length="409" mass="45993">MSTLPSSDQERPLPLMKIFYGLAAAGALIFITVAVVGNPARAWQAYLLNFLFFSAIAQGAVLFSALMHTVKARWSGPLADVAESFAAFFPVSLVLFVILFIGHQHVFPWLHEDLHGKEVWLNLPFMFGRDLAGLCLLYGFGMAFLYHRLYFTLSIRGASGPFGRWLLARWEKNPPDEDRLAGRMTVFGILYLLAFALVLSLIGYDLVMATDPHWYSTLFGAYTFVKAVYIGFGALIVLSALLHLSRRNGYHVEESQFHDIGKLFFAFCLVWADFFYAQFVVIWYGNIPEETAYIIERTMAAPWSTLAWTVFIGCFLAPFLILINRRIKTMPRAMVVICLAVMTGIWLEHYLLLGPSFHHHAHHIPLGWVEAAVAVGFFGLLAVAVTGYFQQFPELLKGTEVETIEVEAG</sequence>